<dbReference type="OrthoDB" id="4367841at2759"/>
<protein>
    <submittedName>
        <fullName evidence="2">Uncharacterized protein</fullName>
    </submittedName>
</protein>
<sequence length="159" mass="17329">MGFFPTTFPPSSTDPYNQHATTHEGRQTPPENEVQMICASLGENSSSWIDQPDHLFDTFYDPSLRDLSAASSMETAADGFLEFDALKDFDLDDLDVSFPNSHEISLDDISCSLGSAGVEERTESTTALTGDNKNKIPEKEADECEYVLGGIGGEVPLIQ</sequence>
<evidence type="ECO:0000313" key="2">
    <source>
        <dbReference type="EMBL" id="OQE19812.1"/>
    </source>
</evidence>
<accession>A0A1V6T0N2</accession>
<organism evidence="2 3">
    <name type="scientific">Penicillium steckii</name>
    <dbReference type="NCBI Taxonomy" id="303698"/>
    <lineage>
        <taxon>Eukaryota</taxon>
        <taxon>Fungi</taxon>
        <taxon>Dikarya</taxon>
        <taxon>Ascomycota</taxon>
        <taxon>Pezizomycotina</taxon>
        <taxon>Eurotiomycetes</taxon>
        <taxon>Eurotiomycetidae</taxon>
        <taxon>Eurotiales</taxon>
        <taxon>Aspergillaceae</taxon>
        <taxon>Penicillium</taxon>
    </lineage>
</organism>
<keyword evidence="3" id="KW-1185">Reference proteome</keyword>
<dbReference type="AlphaFoldDB" id="A0A1V6T0N2"/>
<comment type="caution">
    <text evidence="2">The sequence shown here is derived from an EMBL/GenBank/DDBJ whole genome shotgun (WGS) entry which is preliminary data.</text>
</comment>
<reference evidence="3" key="1">
    <citation type="journal article" date="2017" name="Nat. Microbiol.">
        <title>Global analysis of biosynthetic gene clusters reveals vast potential of secondary metabolite production in Penicillium species.</title>
        <authorList>
            <person name="Nielsen J.C."/>
            <person name="Grijseels S."/>
            <person name="Prigent S."/>
            <person name="Ji B."/>
            <person name="Dainat J."/>
            <person name="Nielsen K.F."/>
            <person name="Frisvad J.C."/>
            <person name="Workman M."/>
            <person name="Nielsen J."/>
        </authorList>
    </citation>
    <scope>NUCLEOTIDE SEQUENCE [LARGE SCALE GENOMIC DNA]</scope>
    <source>
        <strain evidence="3">IBT 24891</strain>
    </source>
</reference>
<gene>
    <name evidence="2" type="ORF">PENSTE_c014G05380</name>
</gene>
<feature type="compositionally biased region" description="Low complexity" evidence="1">
    <location>
        <begin position="1"/>
        <end position="13"/>
    </location>
</feature>
<feature type="region of interest" description="Disordered" evidence="1">
    <location>
        <begin position="1"/>
        <end position="31"/>
    </location>
</feature>
<evidence type="ECO:0000313" key="3">
    <source>
        <dbReference type="Proteomes" id="UP000191285"/>
    </source>
</evidence>
<proteinExistence type="predicted"/>
<name>A0A1V6T0N2_9EURO</name>
<dbReference type="Proteomes" id="UP000191285">
    <property type="component" value="Unassembled WGS sequence"/>
</dbReference>
<evidence type="ECO:0000256" key="1">
    <source>
        <dbReference type="SAM" id="MobiDB-lite"/>
    </source>
</evidence>
<dbReference type="EMBL" id="MLKD01000014">
    <property type="protein sequence ID" value="OQE19812.1"/>
    <property type="molecule type" value="Genomic_DNA"/>
</dbReference>